<dbReference type="OrthoDB" id="354326at2"/>
<gene>
    <name evidence="1" type="ordered locus">TREPR_2944</name>
</gene>
<dbReference type="Proteomes" id="UP000009223">
    <property type="component" value="Chromosome"/>
</dbReference>
<proteinExistence type="predicted"/>
<dbReference type="HOGENOM" id="CLU_403286_0_0_12"/>
<name>F5YP58_TREPZ</name>
<dbReference type="KEGG" id="tpi:TREPR_2944"/>
<dbReference type="RefSeq" id="WP_015707309.1">
    <property type="nucleotide sequence ID" value="NC_015578.1"/>
</dbReference>
<dbReference type="AlphaFoldDB" id="F5YP58"/>
<organism evidence="1 2">
    <name type="scientific">Treponema primitia (strain ATCC BAA-887 / DSM 12427 / ZAS-2)</name>
    <dbReference type="NCBI Taxonomy" id="545694"/>
    <lineage>
        <taxon>Bacteria</taxon>
        <taxon>Pseudomonadati</taxon>
        <taxon>Spirochaetota</taxon>
        <taxon>Spirochaetia</taxon>
        <taxon>Spirochaetales</taxon>
        <taxon>Treponemataceae</taxon>
        <taxon>Treponema</taxon>
    </lineage>
</organism>
<evidence type="ECO:0000313" key="2">
    <source>
        <dbReference type="Proteomes" id="UP000009223"/>
    </source>
</evidence>
<dbReference type="eggNOG" id="ENOG5033VMJ">
    <property type="taxonomic scope" value="Bacteria"/>
</dbReference>
<sequence length="709" mass="78891">MKDFQFRSPDTWKSALLTLPDSAYFELMRSVFGNIKTPFNKQRLVEDLEGFFSRKEIQEIIAAYLDETDARIITAVAALDEPAPGELETFFAGELSFAELHSILLNLEERLILYRFQDRGVSRLALNPLLEPVLGPLIADKGSLFPSETRVQEGGGALLDDRVLAALFAFIPEEPDFFKAEGGVRKKVLDDGKLLFPALDLETLIGGLQNLGLLSQKGEGLAIDELRLRHFGSLSSRERREYLAAGLCFDKNPPKPFPGMFNRSRIQALTRFIHTYLDILKPDRQYPKTTLKRIADILERSGIEQVAWDAEISSLKRPGPELPGSTLQEKPGVVSALFDSILSALKSSGLLGMAGEWYFLYPLETQDAGSKPVIAMDTAFSCILYPEIGFTDALALASFCVVRETGTAVRFELTRESVVRGFDRNLDSQTMLSLLDRLSGNQVEQNLRWTVKDWESRYSGVSLFQGLVLSLSEDRRYLAEAEPVASLIFRTLNPGVYLLSVSDKADAVQALHKAGIDIIAQPPQITESFPGERHSPYPSLEAGPRFRGNGFYDNSPELLFPKSGGNSFPFTNEKSESYKGRFRSALESISLSKPERDELTARIERRLILNESQLVGVSVRYEKLEARGLDYVGKTSIAKQAIASKLLIEIMWSDQNGELNRVIGIPEALEKSGGDTILVLKPVSPGETIRLPLGKISLLRRIKQSIFGE</sequence>
<dbReference type="STRING" id="545694.TREPR_2944"/>
<evidence type="ECO:0008006" key="3">
    <source>
        <dbReference type="Google" id="ProtNLM"/>
    </source>
</evidence>
<reference evidence="2" key="1">
    <citation type="submission" date="2009-12" db="EMBL/GenBank/DDBJ databases">
        <title>Complete sequence of Treponema primitia strain ZAS-2.</title>
        <authorList>
            <person name="Tetu S.G."/>
            <person name="Matson E."/>
            <person name="Ren Q."/>
            <person name="Seshadri R."/>
            <person name="Elbourne L."/>
            <person name="Hassan K.A."/>
            <person name="Durkin A."/>
            <person name="Radune D."/>
            <person name="Mohamoud Y."/>
            <person name="Shay R."/>
            <person name="Jin S."/>
            <person name="Zhang X."/>
            <person name="Lucey K."/>
            <person name="Ballor N.R."/>
            <person name="Ottesen E."/>
            <person name="Rosenthal R."/>
            <person name="Allen A."/>
            <person name="Leadbetter J.R."/>
            <person name="Paulsen I.T."/>
        </authorList>
    </citation>
    <scope>NUCLEOTIDE SEQUENCE [LARGE SCALE GENOMIC DNA]</scope>
    <source>
        <strain evidence="2">ATCC BAA-887 / DSM 12427 / ZAS-2</strain>
    </source>
</reference>
<protein>
    <recommendedName>
        <fullName evidence="3">Helicase XPB/Ssl2 N-terminal domain-containing protein</fullName>
    </recommendedName>
</protein>
<evidence type="ECO:0000313" key="1">
    <source>
        <dbReference type="EMBL" id="AEF85857.1"/>
    </source>
</evidence>
<reference evidence="1 2" key="2">
    <citation type="journal article" date="2011" name="ISME J.">
        <title>RNA-seq reveals cooperative metabolic interactions between two termite-gut spirochete species in co-culture.</title>
        <authorList>
            <person name="Rosenthal A.Z."/>
            <person name="Matson E.G."/>
            <person name="Eldar A."/>
            <person name="Leadbetter J.R."/>
        </authorList>
    </citation>
    <scope>NUCLEOTIDE SEQUENCE [LARGE SCALE GENOMIC DNA]</scope>
    <source>
        <strain evidence="2">ATCC BAA-887 / DSM 12427 / ZAS-2</strain>
    </source>
</reference>
<keyword evidence="2" id="KW-1185">Reference proteome</keyword>
<accession>F5YP58</accession>
<dbReference type="EMBL" id="CP001843">
    <property type="protein sequence ID" value="AEF85857.1"/>
    <property type="molecule type" value="Genomic_DNA"/>
</dbReference>